<evidence type="ECO:0000259" key="2">
    <source>
        <dbReference type="Pfam" id="PF17116"/>
    </source>
</evidence>
<accession>A0A1H4DHT1</accession>
<dbReference type="OrthoDB" id="1522602at2"/>
<evidence type="ECO:0000313" key="4">
    <source>
        <dbReference type="Proteomes" id="UP000182257"/>
    </source>
</evidence>
<organism evidence="3 4">
    <name type="scientific">Xylanibacter ruminicola</name>
    <name type="common">Prevotella ruminicola</name>
    <dbReference type="NCBI Taxonomy" id="839"/>
    <lineage>
        <taxon>Bacteria</taxon>
        <taxon>Pseudomonadati</taxon>
        <taxon>Bacteroidota</taxon>
        <taxon>Bacteroidia</taxon>
        <taxon>Bacteroidales</taxon>
        <taxon>Prevotellaceae</taxon>
        <taxon>Xylanibacter</taxon>
    </lineage>
</organism>
<evidence type="ECO:0000256" key="1">
    <source>
        <dbReference type="SAM" id="SignalP"/>
    </source>
</evidence>
<evidence type="ECO:0000313" key="3">
    <source>
        <dbReference type="EMBL" id="SEA72274.1"/>
    </source>
</evidence>
<proteinExistence type="predicted"/>
<dbReference type="RefSeq" id="WP_081352998.1">
    <property type="nucleotide sequence ID" value="NZ_FNRF01000004.1"/>
</dbReference>
<dbReference type="Proteomes" id="UP000182257">
    <property type="component" value="Unassembled WGS sequence"/>
</dbReference>
<reference evidence="3 4" key="1">
    <citation type="submission" date="2016-10" db="EMBL/GenBank/DDBJ databases">
        <authorList>
            <person name="de Groot N.N."/>
        </authorList>
    </citation>
    <scope>NUCLEOTIDE SEQUENCE [LARGE SCALE GENOMIC DNA]</scope>
    <source>
        <strain evidence="3 4">D31d</strain>
    </source>
</reference>
<dbReference type="InterPro" id="IPR031345">
    <property type="entry name" value="T9SS_Plug_N"/>
</dbReference>
<dbReference type="Pfam" id="PF17116">
    <property type="entry name" value="T9SS_plug_1st"/>
    <property type="match status" value="1"/>
</dbReference>
<gene>
    <name evidence="3" type="ORF">SAMN05216462_2329</name>
</gene>
<feature type="chain" id="PRO_5010370897" description="Type 9 secretion system plug protein N-terminal domain-containing protein" evidence="1">
    <location>
        <begin position="20"/>
        <end position="405"/>
    </location>
</feature>
<feature type="signal peptide" evidence="1">
    <location>
        <begin position="1"/>
        <end position="19"/>
    </location>
</feature>
<dbReference type="EMBL" id="FNRF01000004">
    <property type="protein sequence ID" value="SEA72274.1"/>
    <property type="molecule type" value="Genomic_DNA"/>
</dbReference>
<name>A0A1H4DHT1_XYLRU</name>
<feature type="domain" description="Type 9 secretion system plug protein N-terminal" evidence="2">
    <location>
        <begin position="28"/>
        <end position="154"/>
    </location>
</feature>
<protein>
    <recommendedName>
        <fullName evidence="2">Type 9 secretion system plug protein N-terminal domain-containing protein</fullName>
    </recommendedName>
</protein>
<keyword evidence="1" id="KW-0732">Signal</keyword>
<dbReference type="AlphaFoldDB" id="A0A1H4DHT1"/>
<sequence length="405" mass="47291">MIVRCLLALLWLLPLAAQAENRINQPNIKTLVTMVNQNWLNAPVMRLHSDDVLTVEFDELSHDYHRYVYRLEHCEADWTPSEELFESDWLSGFNGNPIEDYAHSINTIVPYTHYQLQLPNDRCQLLMSGNYRLYILDEDDDNREVLVTEFMVTEQSMRLSLSSTPNTDIDTRVSHQQVTMALDYGSLPVTNPDTQIYAVVMQNHQQRNMRQGIKPNITTRNGLEWSHNRELIFDAGNEYRKFEVLDVSHPTMGIDHITWDGENYQAYTFVDAPRPNYLYDEDANGAFCIRNSDYHEVSTTGQYVWVNYRLRVPRQGPIYISGRWTTATGADDYMLYYDPVNELYTASILQKQGYYNYQYTTADGQQLASEGNYYQTENQYQALVYYKGTTDRTWRLSAFCDTGRE</sequence>